<evidence type="ECO:0000256" key="2">
    <source>
        <dbReference type="SAM" id="SignalP"/>
    </source>
</evidence>
<feature type="signal peptide" evidence="2">
    <location>
        <begin position="1"/>
        <end position="17"/>
    </location>
</feature>
<geneLocation type="plasmid" evidence="5">
    <name>pDeide2</name>
</geneLocation>
<protein>
    <submittedName>
        <fullName evidence="4">Putative amino acid ABC transporter, periplasmic component</fullName>
    </submittedName>
</protein>
<dbReference type="PANTHER" id="PTHR35936:SF19">
    <property type="entry name" value="AMINO-ACID-BINDING PROTEIN YXEM-RELATED"/>
    <property type="match status" value="1"/>
</dbReference>
<evidence type="ECO:0000313" key="5">
    <source>
        <dbReference type="Proteomes" id="UP000002208"/>
    </source>
</evidence>
<feature type="domain" description="Solute-binding protein family 3/N-terminal" evidence="3">
    <location>
        <begin position="35"/>
        <end position="252"/>
    </location>
</feature>
<dbReference type="AlphaFoldDB" id="C1D2Y3"/>
<gene>
    <name evidence="4" type="ordered locus">Deide_2p01060</name>
</gene>
<dbReference type="Proteomes" id="UP000002208">
    <property type="component" value="Plasmid 2"/>
</dbReference>
<name>C1D2Y3_DEIDV</name>
<evidence type="ECO:0000313" key="4">
    <source>
        <dbReference type="EMBL" id="ACO47772.1"/>
    </source>
</evidence>
<keyword evidence="1 2" id="KW-0732">Signal</keyword>
<sequence>MKRPYLLPFFAALSALAVLPEASARTFADIKASGVLRVVSGGDLPPFIRVEAERHRGYEPELIEAVARSLGLTVSYQVVPPYQLIKELQEDRADIAIGALGITSTRENKVDFTMPTACAGVSVVSFDPKLQKHTDLVGKSIGVGAGSIMQAYVQKLPFEKKVTVYNSSKELIFAVMAKQVDATFAYTIMGPAVKSLYPKAPINFGPELWRVPIGFMTAEDNVTTRTTLNGAINRYMQSTGYAFLSQRYFKEDVRCRG</sequence>
<keyword evidence="5" id="KW-1185">Reference proteome</keyword>
<organism evidence="4 5">
    <name type="scientific">Deinococcus deserti (strain DSM 17065 / CIP 109153 / LMG 22923 / VCD115)</name>
    <dbReference type="NCBI Taxonomy" id="546414"/>
    <lineage>
        <taxon>Bacteria</taxon>
        <taxon>Thermotogati</taxon>
        <taxon>Deinococcota</taxon>
        <taxon>Deinococci</taxon>
        <taxon>Deinococcales</taxon>
        <taxon>Deinococcaceae</taxon>
        <taxon>Deinococcus</taxon>
    </lineage>
</organism>
<dbReference type="Gene3D" id="3.40.190.10">
    <property type="entry name" value="Periplasmic binding protein-like II"/>
    <property type="match status" value="2"/>
</dbReference>
<dbReference type="EMBL" id="CP001116">
    <property type="protein sequence ID" value="ACO47772.1"/>
    <property type="molecule type" value="Genomic_DNA"/>
</dbReference>
<evidence type="ECO:0000256" key="1">
    <source>
        <dbReference type="ARBA" id="ARBA00022729"/>
    </source>
</evidence>
<reference evidence="4 5" key="1">
    <citation type="journal article" date="2009" name="PLoS Genet.">
        <title>Alliance of proteomics and genomics to unravel the specificities of Sahara bacterium Deinococcus deserti.</title>
        <authorList>
            <person name="de Groot A."/>
            <person name="Dulermo R."/>
            <person name="Ortet P."/>
            <person name="Blanchard L."/>
            <person name="Guerin P."/>
            <person name="Fernandez B."/>
            <person name="Vacherie B."/>
            <person name="Dossat C."/>
            <person name="Jolivet E."/>
            <person name="Siguier P."/>
            <person name="Chandler M."/>
            <person name="Barakat M."/>
            <person name="Dedieu A."/>
            <person name="Barbe V."/>
            <person name="Heulin T."/>
            <person name="Sommer S."/>
            <person name="Achouak W."/>
            <person name="Armengaud J."/>
        </authorList>
    </citation>
    <scope>NUCLEOTIDE SEQUENCE [LARGE SCALE GENOMIC DNA]</scope>
    <source>
        <strain evidence="5">DSM 17065 / CIP 109153 / LMG 22923 / VCD115</strain>
        <plasmid evidence="5">pDeide2</plasmid>
    </source>
</reference>
<dbReference type="KEGG" id="ddr:Deide_2p01060"/>
<keyword evidence="4" id="KW-0614">Plasmid</keyword>
<accession>C1D2Y3</accession>
<dbReference type="PANTHER" id="PTHR35936">
    <property type="entry name" value="MEMBRANE-BOUND LYTIC MUREIN TRANSGLYCOSYLASE F"/>
    <property type="match status" value="1"/>
</dbReference>
<dbReference type="SMART" id="SM00062">
    <property type="entry name" value="PBPb"/>
    <property type="match status" value="1"/>
</dbReference>
<proteinExistence type="predicted"/>
<dbReference type="HOGENOM" id="CLU_019602_18_5_0"/>
<dbReference type="Pfam" id="PF00497">
    <property type="entry name" value="SBP_bac_3"/>
    <property type="match status" value="1"/>
</dbReference>
<dbReference type="OrthoDB" id="368476at2"/>
<feature type="chain" id="PRO_5002908047" evidence="2">
    <location>
        <begin position="18"/>
        <end position="257"/>
    </location>
</feature>
<evidence type="ECO:0000259" key="3">
    <source>
        <dbReference type="SMART" id="SM00062"/>
    </source>
</evidence>
<dbReference type="CDD" id="cd13530">
    <property type="entry name" value="PBP2_peptides_like"/>
    <property type="match status" value="1"/>
</dbReference>
<dbReference type="InterPro" id="IPR001638">
    <property type="entry name" value="Solute-binding_3/MltF_N"/>
</dbReference>
<dbReference type="RefSeq" id="WP_012695242.1">
    <property type="nucleotide sequence ID" value="NC_012529.1"/>
</dbReference>
<dbReference type="SUPFAM" id="SSF53850">
    <property type="entry name" value="Periplasmic binding protein-like II"/>
    <property type="match status" value="1"/>
</dbReference>